<dbReference type="NCBIfam" id="NF033892">
    <property type="entry name" value="XcbB_CpsF_sero"/>
    <property type="match status" value="1"/>
</dbReference>
<dbReference type="InterPro" id="IPR029058">
    <property type="entry name" value="AB_hydrolase_fold"/>
</dbReference>
<name>A0ABY4V6J9_9GAMM</name>
<dbReference type="SUPFAM" id="SSF53474">
    <property type="entry name" value="alpha/beta-Hydrolases"/>
    <property type="match status" value="1"/>
</dbReference>
<dbReference type="RefSeq" id="WP_252081988.1">
    <property type="nucleotide sequence ID" value="NZ_CP092418.1"/>
</dbReference>
<accession>A0ABY4V6J9</accession>
<organism evidence="1 2">
    <name type="scientific">Microbulbifer variabilis</name>
    <dbReference type="NCBI Taxonomy" id="266805"/>
    <lineage>
        <taxon>Bacteria</taxon>
        <taxon>Pseudomonadati</taxon>
        <taxon>Pseudomonadota</taxon>
        <taxon>Gammaproteobacteria</taxon>
        <taxon>Cellvibrionales</taxon>
        <taxon>Microbulbiferaceae</taxon>
        <taxon>Microbulbifer</taxon>
    </lineage>
</organism>
<evidence type="ECO:0000313" key="2">
    <source>
        <dbReference type="Proteomes" id="UP001055658"/>
    </source>
</evidence>
<gene>
    <name evidence="1" type="ORF">MJO52_12490</name>
</gene>
<dbReference type="EMBL" id="CP092418">
    <property type="protein sequence ID" value="USD19897.1"/>
    <property type="molecule type" value="Genomic_DNA"/>
</dbReference>
<dbReference type="Gene3D" id="3.40.50.1820">
    <property type="entry name" value="alpha/beta hydrolase"/>
    <property type="match status" value="1"/>
</dbReference>
<proteinExistence type="predicted"/>
<keyword evidence="2" id="KW-1185">Reference proteome</keyword>
<reference evidence="1" key="1">
    <citation type="submission" date="2022-02" db="EMBL/GenBank/DDBJ databases">
        <title>Coral-associated bacteria.</title>
        <authorList>
            <person name="Tang K."/>
            <person name="Wang X."/>
        </authorList>
    </citation>
    <scope>NUCLEOTIDE SEQUENCE</scope>
    <source>
        <strain evidence="1">SCSIO 43006</strain>
    </source>
</reference>
<evidence type="ECO:0000313" key="1">
    <source>
        <dbReference type="EMBL" id="USD19897.1"/>
    </source>
</evidence>
<protein>
    <submittedName>
        <fullName evidence="1">XcbB/CpsF family capsular polysaccharide biosynthesis protein</fullName>
    </submittedName>
</protein>
<dbReference type="Proteomes" id="UP001055658">
    <property type="component" value="Chromosome"/>
</dbReference>
<sequence length="349" mass="39588">MFNLKIFKSSTGKLKLNDSIIEGPIEVDLLGLSSIDIDRSEAGHKSERLHNIYGLARRNKNVKNLVVKLTNSGFYLTHSEGGVSTFSKFKDASSFSKFIKKENLQFYRSIFYTLEEPQIKCNQSKLLIIFSSVADRAYNSDIATRNFYLNYKSIQKYIPNNTYVLRLADIGGVVGSFYLNNNFNNQVENDIQLLISEISANFNIHKNDIVLYGASKGGTGSLYHAILGQFKCVSVDPIITGEYHFNQHEDSHFVSGTFPEGKAEKFSSLLENNQLNKNINIIYSELSPIFSEVESIFCDYKSMANFFNYSHPKIKSHADVSKYSMNLLMLLINNLFYEVGVVSSKKIEH</sequence>